<dbReference type="Pfam" id="PF03548">
    <property type="entry name" value="LolA"/>
    <property type="match status" value="1"/>
</dbReference>
<reference evidence="3 4" key="1">
    <citation type="submission" date="2017-11" db="EMBL/GenBank/DDBJ databases">
        <title>Draft genome sequence of Rhizobiales bacterium SY3-13.</title>
        <authorList>
            <person name="Sun C."/>
        </authorList>
    </citation>
    <scope>NUCLEOTIDE SEQUENCE [LARGE SCALE GENOMIC DNA]</scope>
    <source>
        <strain evidence="3 4">SY3-13</strain>
    </source>
</reference>
<dbReference type="InterPro" id="IPR029046">
    <property type="entry name" value="LolA/LolB/LppX"/>
</dbReference>
<keyword evidence="3" id="KW-0449">Lipoprotein</keyword>
<keyword evidence="4" id="KW-1185">Reference proteome</keyword>
<dbReference type="AlphaFoldDB" id="A0A2M9G2T7"/>
<proteinExistence type="predicted"/>
<accession>A0A2M9G2T7</accession>
<organism evidence="3 4">
    <name type="scientific">Minwuia thermotolerans</name>
    <dbReference type="NCBI Taxonomy" id="2056226"/>
    <lineage>
        <taxon>Bacteria</taxon>
        <taxon>Pseudomonadati</taxon>
        <taxon>Pseudomonadota</taxon>
        <taxon>Alphaproteobacteria</taxon>
        <taxon>Minwuiales</taxon>
        <taxon>Minwuiaceae</taxon>
        <taxon>Minwuia</taxon>
    </lineage>
</organism>
<feature type="chain" id="PRO_5014864022" evidence="2">
    <location>
        <begin position="22"/>
        <end position="204"/>
    </location>
</feature>
<evidence type="ECO:0000313" key="3">
    <source>
        <dbReference type="EMBL" id="PJK30037.1"/>
    </source>
</evidence>
<gene>
    <name evidence="3" type="ORF">CVT23_09760</name>
</gene>
<dbReference type="PANTHER" id="PTHR35869">
    <property type="entry name" value="OUTER-MEMBRANE LIPOPROTEIN CARRIER PROTEIN"/>
    <property type="match status" value="1"/>
</dbReference>
<name>A0A2M9G2T7_9PROT</name>
<dbReference type="PANTHER" id="PTHR35869:SF1">
    <property type="entry name" value="OUTER-MEMBRANE LIPOPROTEIN CARRIER PROTEIN"/>
    <property type="match status" value="1"/>
</dbReference>
<dbReference type="EMBL" id="PHIG01000031">
    <property type="protein sequence ID" value="PJK30037.1"/>
    <property type="molecule type" value="Genomic_DNA"/>
</dbReference>
<dbReference type="RefSeq" id="WP_109793311.1">
    <property type="nucleotide sequence ID" value="NZ_PHIG01000031.1"/>
</dbReference>
<evidence type="ECO:0000256" key="1">
    <source>
        <dbReference type="ARBA" id="ARBA00022729"/>
    </source>
</evidence>
<dbReference type="OrthoDB" id="9800501at2"/>
<feature type="signal peptide" evidence="2">
    <location>
        <begin position="1"/>
        <end position="21"/>
    </location>
</feature>
<evidence type="ECO:0000313" key="4">
    <source>
        <dbReference type="Proteomes" id="UP000229498"/>
    </source>
</evidence>
<evidence type="ECO:0000256" key="2">
    <source>
        <dbReference type="SAM" id="SignalP"/>
    </source>
</evidence>
<dbReference type="Proteomes" id="UP000229498">
    <property type="component" value="Unassembled WGS sequence"/>
</dbReference>
<dbReference type="CDD" id="cd16325">
    <property type="entry name" value="LolA"/>
    <property type="match status" value="1"/>
</dbReference>
<dbReference type="InterPro" id="IPR004564">
    <property type="entry name" value="OM_lipoprot_carrier_LolA-like"/>
</dbReference>
<keyword evidence="1 2" id="KW-0732">Signal</keyword>
<dbReference type="Gene3D" id="2.50.20.10">
    <property type="entry name" value="Lipoprotein localisation LolA/LolB/LppX"/>
    <property type="match status" value="1"/>
</dbReference>
<sequence>MISRLLAALAAAFLLAQPALALTDEERATVRAAEQYLQDIETLSADFVQQAPNGGVAEGELMLRRPGLIRFDYAPPSEILLVSDGALVSFIDYEVGQLSQWPLSDTPLSYLVRRDVDLLRDTVVDQVREEGNTVRFRVRDRDDPEQGAITFHFTTDPMTLRGWRLVDAQEQETQVALTDLSLNRELPRDAFRFDEPKAPWATSP</sequence>
<dbReference type="SUPFAM" id="SSF89392">
    <property type="entry name" value="Prokaryotic lipoproteins and lipoprotein localization factors"/>
    <property type="match status" value="1"/>
</dbReference>
<comment type="caution">
    <text evidence="3">The sequence shown here is derived from an EMBL/GenBank/DDBJ whole genome shotgun (WGS) entry which is preliminary data.</text>
</comment>
<protein>
    <submittedName>
        <fullName evidence="3">Outer membrane lipoprotein carrier protein LolA</fullName>
    </submittedName>
</protein>